<evidence type="ECO:0000259" key="1">
    <source>
        <dbReference type="Pfam" id="PF14065"/>
    </source>
</evidence>
<comment type="caution">
    <text evidence="2">The sequence shown here is derived from an EMBL/GenBank/DDBJ whole genome shotgun (WGS) entry which is preliminary data.</text>
</comment>
<proteinExistence type="predicted"/>
<dbReference type="Pfam" id="PF14065">
    <property type="entry name" value="Pvc16_N"/>
    <property type="match status" value="1"/>
</dbReference>
<feature type="domain" description="Pvc16 N-terminal" evidence="1">
    <location>
        <begin position="7"/>
        <end position="158"/>
    </location>
</feature>
<evidence type="ECO:0000313" key="2">
    <source>
        <dbReference type="EMBL" id="MBL6079051.1"/>
    </source>
</evidence>
<organism evidence="2 3">
    <name type="scientific">Belnapia arida</name>
    <dbReference type="NCBI Taxonomy" id="2804533"/>
    <lineage>
        <taxon>Bacteria</taxon>
        <taxon>Pseudomonadati</taxon>
        <taxon>Pseudomonadota</taxon>
        <taxon>Alphaproteobacteria</taxon>
        <taxon>Acetobacterales</taxon>
        <taxon>Roseomonadaceae</taxon>
        <taxon>Belnapia</taxon>
    </lineage>
</organism>
<dbReference type="Proteomes" id="UP000660885">
    <property type="component" value="Unassembled WGS sequence"/>
</dbReference>
<name>A0ABS1U2Z6_9PROT</name>
<gene>
    <name evidence="2" type="ORF">JMJ56_13615</name>
</gene>
<evidence type="ECO:0000313" key="3">
    <source>
        <dbReference type="Proteomes" id="UP000660885"/>
    </source>
</evidence>
<accession>A0ABS1U2Z6</accession>
<protein>
    <submittedName>
        <fullName evidence="2">DUF4255 domain-containing protein</fullName>
    </submittedName>
</protein>
<dbReference type="RefSeq" id="WP_202832313.1">
    <property type="nucleotide sequence ID" value="NZ_JAETWB010000005.1"/>
</dbReference>
<reference evidence="2 3" key="1">
    <citation type="submission" date="2021-01" db="EMBL/GenBank/DDBJ databases">
        <title>Belnapia mucosa sp. nov. and Belnapia arida sp. nov., isolated from the Tabernas Desert (Almeria, Spain).</title>
        <authorList>
            <person name="Molina-Menor E."/>
            <person name="Vidal-Verdu A."/>
            <person name="Calonge A."/>
            <person name="Satari L."/>
            <person name="Pereto J."/>
            <person name="Porcar M."/>
        </authorList>
    </citation>
    <scope>NUCLEOTIDE SEQUENCE [LARGE SCALE GENOMIC DNA]</scope>
    <source>
        <strain evidence="2 3">T18</strain>
    </source>
</reference>
<dbReference type="EMBL" id="JAETWB010000005">
    <property type="protein sequence ID" value="MBL6079051.1"/>
    <property type="molecule type" value="Genomic_DNA"/>
</dbReference>
<dbReference type="InterPro" id="IPR025351">
    <property type="entry name" value="Pvc16_N"/>
</dbReference>
<sequence>MPIAAASAALTNHLRTSLERDGALHGMAVEAMTLTQARTNPGHGIALILWRVQPEENPGDTSPLRTASKADPPEGAGMRLRYLLAVRGHDSAAEQALLGRCMQALERNPLIQSAGEPGDIEAEALVVTLEHLPDETYLRLLDACGDPPPLLLPYMVHSMRLRPGMG</sequence>
<keyword evidence="3" id="KW-1185">Reference proteome</keyword>